<keyword evidence="2 5" id="KW-0547">Nucleotide-binding</keyword>
<evidence type="ECO:0000313" key="8">
    <source>
        <dbReference type="Proteomes" id="UP000001680"/>
    </source>
</evidence>
<dbReference type="InterPro" id="IPR003593">
    <property type="entry name" value="AAA+_ATPase"/>
</dbReference>
<dbReference type="GO" id="GO:0005524">
    <property type="term" value="F:ATP binding"/>
    <property type="evidence" value="ECO:0007669"/>
    <property type="project" value="UniProtKB-UniRule"/>
</dbReference>
<dbReference type="KEGG" id="bac:BamMC406_0006"/>
<dbReference type="Pfam" id="PF01580">
    <property type="entry name" value="FtsK_SpoIIIE"/>
    <property type="match status" value="1"/>
</dbReference>
<dbReference type="SUPFAM" id="SSF52540">
    <property type="entry name" value="P-loop containing nucleoside triphosphate hydrolases"/>
    <property type="match status" value="1"/>
</dbReference>
<dbReference type="GO" id="GO:0003677">
    <property type="term" value="F:DNA binding"/>
    <property type="evidence" value="ECO:0007669"/>
    <property type="project" value="InterPro"/>
</dbReference>
<keyword evidence="7" id="KW-0131">Cell cycle</keyword>
<dbReference type="OrthoDB" id="233350at2"/>
<reference evidence="8" key="1">
    <citation type="submission" date="2008-04" db="EMBL/GenBank/DDBJ databases">
        <title>Complete sequence of chromosome 1 of Burkholderia ambifaria MC40-6.</title>
        <authorList>
            <person name="Copeland A."/>
            <person name="Lucas S."/>
            <person name="Lapidus A."/>
            <person name="Glavina del Rio T."/>
            <person name="Dalin E."/>
            <person name="Tice H."/>
            <person name="Pitluck S."/>
            <person name="Chain P."/>
            <person name="Malfatti S."/>
            <person name="Shin M."/>
            <person name="Vergez L."/>
            <person name="Lang D."/>
            <person name="Schmutz J."/>
            <person name="Larimer F."/>
            <person name="Land M."/>
            <person name="Hauser L."/>
            <person name="Kyrpides N."/>
            <person name="Lykidis A."/>
            <person name="Ramette A."/>
            <person name="Konstantinidis K."/>
            <person name="Tiedje J."/>
            <person name="Richardson P."/>
        </authorList>
    </citation>
    <scope>NUCLEOTIDE SEQUENCE [LARGE SCALE GENOMIC DNA]</scope>
    <source>
        <strain evidence="8">MC40-6</strain>
    </source>
</reference>
<dbReference type="EMBL" id="CP001025">
    <property type="protein sequence ID" value="ACB62508.1"/>
    <property type="molecule type" value="Genomic_DNA"/>
</dbReference>
<evidence type="ECO:0000256" key="5">
    <source>
        <dbReference type="PROSITE-ProRule" id="PRU00289"/>
    </source>
</evidence>
<name>B1YPZ4_BURA4</name>
<dbReference type="PANTHER" id="PTHR22683:SF41">
    <property type="entry name" value="DNA TRANSLOCASE FTSK"/>
    <property type="match status" value="1"/>
</dbReference>
<keyword evidence="7" id="KW-0132">Cell division</keyword>
<sequence length="501" mass="55290">MSSLYFTSEERDFCDRVLEQGMNMQPKHAPRWWVVRFAVSQSLRLDTLPDERYNAPTQRASELELEQITGVGKDPSENYDDAMRLLLSVRHQQDLFHEEGNSHYLQALQRHARRGIERMMSAWRPDRSFHDYLLDELYLDAGPSPDYEGSTTSGVVSLTALVQGLGQIGVSAEPVGEPLQGPRLTRFQLTLATVDDYDRLRKGTEDLAFAIGLGSVGIAVTREQGERRVIVDVPRPSASWTDVTWPGIRAALADRQEALPVCPGVDVMGTPLIFDLVDTPHLFIAGATGSGKSVCLNALLVSMLAARNPPELLMIDPKGVDFADYDQCARLRDRRVITDMSEAVAALRGLVQEMEARQGVLRQYNARNLAEAQANGASLERLIVIIDELADFMMGKSGAEEPLIRLAQKARATGIHLVLATQRPEAATFPGLLRANIPSRIALTVQKSADSRIILDEGGAEKLLMRGDMLVKLAGRDAVRAHGARVEPTDIRAVIQGVNRR</sequence>
<evidence type="ECO:0000259" key="6">
    <source>
        <dbReference type="PROSITE" id="PS50901"/>
    </source>
</evidence>
<evidence type="ECO:0000313" key="7">
    <source>
        <dbReference type="EMBL" id="ACB62508.1"/>
    </source>
</evidence>
<dbReference type="Proteomes" id="UP000001680">
    <property type="component" value="Chromosome 1"/>
</dbReference>
<protein>
    <submittedName>
        <fullName evidence="7">Cell division FtsK/SpoIIIE</fullName>
    </submittedName>
</protein>
<dbReference type="GO" id="GO:0051301">
    <property type="term" value="P:cell division"/>
    <property type="evidence" value="ECO:0007669"/>
    <property type="project" value="UniProtKB-KW"/>
</dbReference>
<dbReference type="SMART" id="SM00382">
    <property type="entry name" value="AAA"/>
    <property type="match status" value="1"/>
</dbReference>
<dbReference type="PROSITE" id="PS50901">
    <property type="entry name" value="FTSK"/>
    <property type="match status" value="1"/>
</dbReference>
<dbReference type="PANTHER" id="PTHR22683">
    <property type="entry name" value="SPORULATION PROTEIN RELATED"/>
    <property type="match status" value="1"/>
</dbReference>
<feature type="binding site" evidence="5">
    <location>
        <begin position="286"/>
        <end position="293"/>
    </location>
    <ligand>
        <name>ATP</name>
        <dbReference type="ChEBI" id="CHEBI:30616"/>
    </ligand>
</feature>
<keyword evidence="3 5" id="KW-0067">ATP-binding</keyword>
<accession>B1YPZ4</accession>
<gene>
    <name evidence="7" type="ordered locus">BamMC406_0006</name>
</gene>
<evidence type="ECO:0000256" key="1">
    <source>
        <dbReference type="ARBA" id="ARBA00004308"/>
    </source>
</evidence>
<evidence type="ECO:0000256" key="2">
    <source>
        <dbReference type="ARBA" id="ARBA00022741"/>
    </source>
</evidence>
<evidence type="ECO:0000256" key="3">
    <source>
        <dbReference type="ARBA" id="ARBA00022840"/>
    </source>
</evidence>
<dbReference type="AlphaFoldDB" id="B1YPZ4"/>
<dbReference type="RefSeq" id="WP_012362690.1">
    <property type="nucleotide sequence ID" value="NC_010551.1"/>
</dbReference>
<dbReference type="HOGENOM" id="CLU_533979_0_0_4"/>
<proteinExistence type="predicted"/>
<comment type="function">
    <text evidence="4">Essential cell division protein that coordinates cell division and chromosome segregation. The N-terminus is involved in assembly of the cell-division machinery. The C-terminus functions as a DNA motor that moves dsDNA in an ATP-dependent manner towards the dif recombination site, which is located within the replication terminus region. Translocation stops specifically at Xer-dif sites, where FtsK interacts with the Xer recombinase, allowing activation of chromosome unlinking by recombination. FtsK orienting polar sequences (KOPS) guide the direction of DNA translocation. FtsK can remove proteins from DNA as it translocates, but translocation stops specifically at XerCD-dif site, thereby preventing removal of XerC and XerD from dif.</text>
</comment>
<dbReference type="InterPro" id="IPR050206">
    <property type="entry name" value="FtsK/SpoIIIE/SftA"/>
</dbReference>
<dbReference type="InterPro" id="IPR027417">
    <property type="entry name" value="P-loop_NTPase"/>
</dbReference>
<evidence type="ECO:0000256" key="4">
    <source>
        <dbReference type="ARBA" id="ARBA00024784"/>
    </source>
</evidence>
<feature type="domain" description="FtsK" evidence="6">
    <location>
        <begin position="269"/>
        <end position="452"/>
    </location>
</feature>
<dbReference type="Gene3D" id="3.40.50.300">
    <property type="entry name" value="P-loop containing nucleotide triphosphate hydrolases"/>
    <property type="match status" value="1"/>
</dbReference>
<comment type="subcellular location">
    <subcellularLocation>
        <location evidence="1">Endomembrane system</location>
    </subcellularLocation>
</comment>
<dbReference type="CDD" id="cd01127">
    <property type="entry name" value="TrwB_TraG_TraD_VirD4"/>
    <property type="match status" value="1"/>
</dbReference>
<dbReference type="InterPro" id="IPR002543">
    <property type="entry name" value="FtsK_dom"/>
</dbReference>
<organism evidence="7 8">
    <name type="scientific">Burkholderia ambifaria (strain MC40-6)</name>
    <dbReference type="NCBI Taxonomy" id="398577"/>
    <lineage>
        <taxon>Bacteria</taxon>
        <taxon>Pseudomonadati</taxon>
        <taxon>Pseudomonadota</taxon>
        <taxon>Betaproteobacteria</taxon>
        <taxon>Burkholderiales</taxon>
        <taxon>Burkholderiaceae</taxon>
        <taxon>Burkholderia</taxon>
        <taxon>Burkholderia cepacia complex</taxon>
    </lineage>
</organism>